<dbReference type="EMBL" id="CP002038">
    <property type="protein sequence ID" value="ADM99564.1"/>
    <property type="molecule type" value="Genomic_DNA"/>
</dbReference>
<sequence>MPGEFSFANKKGLGMFYILRDSNGHLIRVEETPFPEMNGELPDGSVEAMAWLNNQQAILANIERLRSSDLEMVRVLEDLIQVLITKGQINITDFPAAAQLKLINRAQAREALGDLDSLIREDEDKIF</sequence>
<dbReference type="eggNOG" id="ENOG5032ZRD">
    <property type="taxonomic scope" value="Bacteria"/>
</dbReference>
<dbReference type="AlphaFoldDB" id="E0SBG0"/>
<dbReference type="GO" id="GO:0004834">
    <property type="term" value="F:tryptophan synthase activity"/>
    <property type="evidence" value="ECO:0007669"/>
    <property type="project" value="UniProtKB-EC"/>
</dbReference>
<evidence type="ECO:0000313" key="1">
    <source>
        <dbReference type="EMBL" id="ADM99564.1"/>
    </source>
</evidence>
<proteinExistence type="predicted"/>
<reference evidence="1 2" key="1">
    <citation type="journal article" date="2011" name="J. Bacteriol.">
        <title>Genome sequence of the plant-pathogenic bacterium Dickeya dadantii 3937.</title>
        <authorList>
            <person name="Glasner J.D."/>
            <person name="Yang C.H."/>
            <person name="Reverchon S."/>
            <person name="Hugouvieux-Cotte-Pattat N."/>
            <person name="Condemine G."/>
            <person name="Bohin J.P."/>
            <person name="Van Gijsegem F."/>
            <person name="Yang S."/>
            <person name="Franza T."/>
            <person name="Expert D."/>
            <person name="Plunkett G. III"/>
            <person name="San Francisco M.J."/>
            <person name="Charkowski A.O."/>
            <person name="Py B."/>
            <person name="Bell K."/>
            <person name="Rauscher L."/>
            <person name="Rodriguez-Palenzuela P."/>
            <person name="Toussaint A."/>
            <person name="Holeva M.C."/>
            <person name="He S.Y."/>
            <person name="Douet V."/>
            <person name="Boccara M."/>
            <person name="Blanco C."/>
            <person name="Toth I."/>
            <person name="Anderson B.D."/>
            <person name="Biehl B.S."/>
            <person name="Mau B."/>
            <person name="Flynn S.M."/>
            <person name="Barras F."/>
            <person name="Lindeberg M."/>
            <person name="Birch P.R."/>
            <person name="Tsuyumu S."/>
            <person name="Shi X."/>
            <person name="Hibbing M."/>
            <person name="Yap M.N."/>
            <person name="Carpentier M."/>
            <person name="Dassa E."/>
            <person name="Umehara M."/>
            <person name="Kim J.F."/>
            <person name="Rusch M."/>
            <person name="Soni P."/>
            <person name="Mayhew G.F."/>
            <person name="Fouts D.E."/>
            <person name="Gill S.R."/>
            <person name="Blattner F.R."/>
            <person name="Keen N.T."/>
            <person name="Perna N.T."/>
        </authorList>
    </citation>
    <scope>NUCLEOTIDE SEQUENCE [LARGE SCALE GENOMIC DNA]</scope>
    <source>
        <strain evidence="1 2">3937</strain>
    </source>
</reference>
<organism evidence="1 2">
    <name type="scientific">Dickeya dadantii (strain 3937)</name>
    <name type="common">Erwinia chrysanthemi (strain 3937)</name>
    <dbReference type="NCBI Taxonomy" id="198628"/>
    <lineage>
        <taxon>Bacteria</taxon>
        <taxon>Pseudomonadati</taxon>
        <taxon>Pseudomonadota</taxon>
        <taxon>Gammaproteobacteria</taxon>
        <taxon>Enterobacterales</taxon>
        <taxon>Pectobacteriaceae</taxon>
        <taxon>Dickeya</taxon>
    </lineage>
</organism>
<accession>E0SBG0</accession>
<evidence type="ECO:0000313" key="2">
    <source>
        <dbReference type="Proteomes" id="UP000006859"/>
    </source>
</evidence>
<keyword evidence="2" id="KW-1185">Reference proteome</keyword>
<name>E0SBG0_DICD3</name>
<keyword evidence="1" id="KW-0456">Lyase</keyword>
<protein>
    <submittedName>
        <fullName evidence="1">Tryptophan synthase beta chain like protein</fullName>
        <ecNumber evidence="1">4.2.1.20</ecNumber>
    </submittedName>
</protein>
<dbReference type="STRING" id="198628.Dda3937_03384"/>
<dbReference type="Proteomes" id="UP000006859">
    <property type="component" value="Chromosome"/>
</dbReference>
<dbReference type="KEGG" id="ddd:Dda3937_03384"/>
<gene>
    <name evidence="1" type="ordered locus">Dda3937_03384</name>
</gene>
<dbReference type="EC" id="4.2.1.20" evidence="1"/>
<dbReference type="HOGENOM" id="CLU_166086_0_0_6"/>